<accession>A0ACC1HMR5</accession>
<keyword evidence="2" id="KW-1185">Reference proteome</keyword>
<dbReference type="Proteomes" id="UP001145114">
    <property type="component" value="Unassembled WGS sequence"/>
</dbReference>
<feature type="non-terminal residue" evidence="1">
    <location>
        <position position="1"/>
    </location>
</feature>
<proteinExistence type="predicted"/>
<dbReference type="EMBL" id="JAMZIH010002010">
    <property type="protein sequence ID" value="KAJ1677737.1"/>
    <property type="molecule type" value="Genomic_DNA"/>
</dbReference>
<reference evidence="1" key="1">
    <citation type="submission" date="2022-06" db="EMBL/GenBank/DDBJ databases">
        <title>Phylogenomic reconstructions and comparative analyses of Kickxellomycotina fungi.</title>
        <authorList>
            <person name="Reynolds N.K."/>
            <person name="Stajich J.E."/>
            <person name="Barry K."/>
            <person name="Grigoriev I.V."/>
            <person name="Crous P."/>
            <person name="Smith M.E."/>
        </authorList>
    </citation>
    <scope>NUCLEOTIDE SEQUENCE</scope>
    <source>
        <strain evidence="1">RSA 2271</strain>
    </source>
</reference>
<protein>
    <submittedName>
        <fullName evidence="1">Syntaxin binding protein 1</fullName>
    </submittedName>
</protein>
<comment type="caution">
    <text evidence="1">The sequence shown here is derived from an EMBL/GenBank/DDBJ whole genome shotgun (WGS) entry which is preliminary data.</text>
</comment>
<evidence type="ECO:0000313" key="1">
    <source>
        <dbReference type="EMBL" id="KAJ1677737.1"/>
    </source>
</evidence>
<sequence length="295" mass="33675">RVQSKNRWKVVVVDRFTMKLMSSVLGLYDVLNEDVILVESITKSRQPYPDKDAVYFLVPSKESVSRLIADFTKKGPGWNQGAMYAAAHVYFTGSLENWLLRRLSSSKASTYIRALTELYIEFNAIEERVFITKPSLYPLYNLYSPHASDHRHLDITATAERLVSMCATLSIMPYIRYYRPIGSLRQRLHSGIRSRDTMLALNSTLRRRSTVIGFGEAGIPEPSIPSISADLAWTFKQRLDDHYLKAHDTEVTGTTPAVIIILDRSIDMLAPLLHEFTYQAMVTDLLDLDRGENYM</sequence>
<evidence type="ECO:0000313" key="2">
    <source>
        <dbReference type="Proteomes" id="UP001145114"/>
    </source>
</evidence>
<organism evidence="1 2">
    <name type="scientific">Spiromyces aspiralis</name>
    <dbReference type="NCBI Taxonomy" id="68401"/>
    <lineage>
        <taxon>Eukaryota</taxon>
        <taxon>Fungi</taxon>
        <taxon>Fungi incertae sedis</taxon>
        <taxon>Zoopagomycota</taxon>
        <taxon>Kickxellomycotina</taxon>
        <taxon>Kickxellomycetes</taxon>
        <taxon>Kickxellales</taxon>
        <taxon>Kickxellaceae</taxon>
        <taxon>Spiromyces</taxon>
    </lineage>
</organism>
<name>A0ACC1HMR5_9FUNG</name>
<gene>
    <name evidence="1" type="primary">sec1_5</name>
    <name evidence="1" type="ORF">EV182_005543</name>
</gene>